<proteinExistence type="inferred from homology"/>
<dbReference type="Gene3D" id="2.10.25.10">
    <property type="entry name" value="Laminin"/>
    <property type="match status" value="1"/>
</dbReference>
<dbReference type="InterPro" id="IPR049883">
    <property type="entry name" value="NOTCH1_EGF-like"/>
</dbReference>
<dbReference type="InterPro" id="IPR000742">
    <property type="entry name" value="EGF"/>
</dbReference>
<keyword evidence="7" id="KW-0106">Calcium</keyword>
<evidence type="ECO:0000256" key="4">
    <source>
        <dbReference type="ARBA" id="ARBA00022692"/>
    </source>
</evidence>
<dbReference type="GeneTree" id="ENSGT00940000160071"/>
<keyword evidence="6" id="KW-0677">Repeat</keyword>
<keyword evidence="8" id="KW-1133">Transmembrane helix</keyword>
<dbReference type="SMART" id="SM00261">
    <property type="entry name" value="FU"/>
    <property type="match status" value="2"/>
</dbReference>
<evidence type="ECO:0000256" key="2">
    <source>
        <dbReference type="ARBA" id="ARBA00005897"/>
    </source>
</evidence>
<evidence type="ECO:0000256" key="6">
    <source>
        <dbReference type="ARBA" id="ARBA00022737"/>
    </source>
</evidence>
<dbReference type="InterPro" id="IPR000152">
    <property type="entry name" value="EGF-type_Asp/Asn_hydroxyl_site"/>
</dbReference>
<keyword evidence="9" id="KW-0472">Membrane</keyword>
<evidence type="ECO:0000256" key="5">
    <source>
        <dbReference type="ARBA" id="ARBA00022729"/>
    </source>
</evidence>
<dbReference type="OMA" id="MCSNCDA"/>
<keyword evidence="14" id="KW-1185">Reference proteome</keyword>
<dbReference type="CDD" id="cd00064">
    <property type="entry name" value="FU"/>
    <property type="match status" value="1"/>
</dbReference>
<evidence type="ECO:0000256" key="8">
    <source>
        <dbReference type="ARBA" id="ARBA00022989"/>
    </source>
</evidence>
<comment type="similarity">
    <text evidence="2">Belongs to the CRELD family.</text>
</comment>
<dbReference type="PANTHER" id="PTHR24034">
    <property type="entry name" value="EGF-LIKE DOMAIN-CONTAINING PROTEIN"/>
    <property type="match status" value="1"/>
</dbReference>
<dbReference type="InterPro" id="IPR018097">
    <property type="entry name" value="EGF_Ca-bd_CS"/>
</dbReference>
<dbReference type="Pfam" id="PF11938">
    <property type="entry name" value="DUF3456"/>
    <property type="match status" value="1"/>
</dbReference>
<dbReference type="InterPro" id="IPR006212">
    <property type="entry name" value="Furin_repeat"/>
</dbReference>
<dbReference type="PANTHER" id="PTHR24034:SF89">
    <property type="entry name" value="COMPLEMENT COMPONENT C1Q RECEPTOR"/>
    <property type="match status" value="1"/>
</dbReference>
<dbReference type="Pfam" id="PF07645">
    <property type="entry name" value="EGF_CA"/>
    <property type="match status" value="2"/>
</dbReference>
<dbReference type="InterPro" id="IPR050751">
    <property type="entry name" value="ECM_structural_protein"/>
</dbReference>
<dbReference type="Proteomes" id="UP000261580">
    <property type="component" value="Unassembled WGS sequence"/>
</dbReference>
<comment type="caution">
    <text evidence="11">Lacks conserved residue(s) required for the propagation of feature annotation.</text>
</comment>
<evidence type="ECO:0000313" key="13">
    <source>
        <dbReference type="Ensembl" id="ENSNBRP00000030287.1"/>
    </source>
</evidence>
<name>A0A3Q4IEX0_NEOBR</name>
<dbReference type="GO" id="GO:0016020">
    <property type="term" value="C:membrane"/>
    <property type="evidence" value="ECO:0007669"/>
    <property type="project" value="UniProtKB-SubCell"/>
</dbReference>
<keyword evidence="10" id="KW-1015">Disulfide bond</keyword>
<protein>
    <submittedName>
        <fullName evidence="13">Cysteine-rich with EGF-like domains 2</fullName>
    </submittedName>
</protein>
<dbReference type="PROSITE" id="PS00010">
    <property type="entry name" value="ASX_HYDROXYL"/>
    <property type="match status" value="1"/>
</dbReference>
<evidence type="ECO:0000256" key="3">
    <source>
        <dbReference type="ARBA" id="ARBA00022536"/>
    </source>
</evidence>
<dbReference type="SUPFAM" id="SSF57184">
    <property type="entry name" value="Growth factor receptor domain"/>
    <property type="match status" value="1"/>
</dbReference>
<evidence type="ECO:0000256" key="11">
    <source>
        <dbReference type="PROSITE-ProRule" id="PRU00076"/>
    </source>
</evidence>
<comment type="subcellular location">
    <subcellularLocation>
        <location evidence="1">Membrane</location>
        <topology evidence="1">Multi-pass membrane protein</topology>
    </subcellularLocation>
</comment>
<dbReference type="SMART" id="SM00181">
    <property type="entry name" value="EGF"/>
    <property type="match status" value="3"/>
</dbReference>
<dbReference type="STRING" id="32507.ENSNBRP00000030287"/>
<sequence>CQQLGFERTANQNFGGGNTAWEERKLSKYETSEIRLMEIVEGLCDSSSFECNHMVEEHEEHFETWWFKRKTKHPDLHKWFCIETIKVCCPKGTFGPDCNACVGGSERPCHGNGACNGDGSRGGNGKCSCHHGYTECHSSCKTCTGATNQDCDECKEGWEEDDQETCVDVNECSKDPVPCKEDQYCLNTDGSYSCKACDKVCSGCTGAGPDNCQACASGYQDTEGTCTDVDECSQSEPVCTKEHQECVNNQGSYTCICSEGYEERDGECVQTQQPGEDECWHEVAQCPF</sequence>
<dbReference type="GO" id="GO:0030855">
    <property type="term" value="P:epithelial cell differentiation"/>
    <property type="evidence" value="ECO:0007669"/>
    <property type="project" value="UniProtKB-ARBA"/>
</dbReference>
<evidence type="ECO:0000256" key="10">
    <source>
        <dbReference type="ARBA" id="ARBA00023157"/>
    </source>
</evidence>
<evidence type="ECO:0000313" key="14">
    <source>
        <dbReference type="Proteomes" id="UP000261580"/>
    </source>
</evidence>
<keyword evidence="3 11" id="KW-0245">EGF-like domain</keyword>
<dbReference type="InterPro" id="IPR001881">
    <property type="entry name" value="EGF-like_Ca-bd_dom"/>
</dbReference>
<reference evidence="13" key="2">
    <citation type="submission" date="2025-09" db="UniProtKB">
        <authorList>
            <consortium name="Ensembl"/>
        </authorList>
    </citation>
    <scope>IDENTIFICATION</scope>
</reference>
<organism evidence="13 14">
    <name type="scientific">Neolamprologus brichardi</name>
    <name type="common">Fairy cichlid</name>
    <name type="synonym">Lamprologus brichardi</name>
    <dbReference type="NCBI Taxonomy" id="32507"/>
    <lineage>
        <taxon>Eukaryota</taxon>
        <taxon>Metazoa</taxon>
        <taxon>Chordata</taxon>
        <taxon>Craniata</taxon>
        <taxon>Vertebrata</taxon>
        <taxon>Euteleostomi</taxon>
        <taxon>Actinopterygii</taxon>
        <taxon>Neopterygii</taxon>
        <taxon>Teleostei</taxon>
        <taxon>Neoteleostei</taxon>
        <taxon>Acanthomorphata</taxon>
        <taxon>Ovalentaria</taxon>
        <taxon>Cichlomorphae</taxon>
        <taxon>Cichliformes</taxon>
        <taxon>Cichlidae</taxon>
        <taxon>African cichlids</taxon>
        <taxon>Pseudocrenilabrinae</taxon>
        <taxon>Lamprologini</taxon>
        <taxon>Neolamprologus</taxon>
    </lineage>
</organism>
<keyword evidence="4" id="KW-0812">Transmembrane</keyword>
<reference evidence="13" key="1">
    <citation type="submission" date="2025-08" db="UniProtKB">
        <authorList>
            <consortium name="Ensembl"/>
        </authorList>
    </citation>
    <scope>IDENTIFICATION</scope>
</reference>
<dbReference type="SMART" id="SM00179">
    <property type="entry name" value="EGF_CA"/>
    <property type="match status" value="2"/>
</dbReference>
<dbReference type="PROSITE" id="PS50026">
    <property type="entry name" value="EGF_3"/>
    <property type="match status" value="1"/>
</dbReference>
<dbReference type="FunFam" id="2.10.25.10:FF:000038">
    <property type="entry name" value="Fibrillin 2"/>
    <property type="match status" value="1"/>
</dbReference>
<dbReference type="PROSITE" id="PS01187">
    <property type="entry name" value="EGF_CA"/>
    <property type="match status" value="2"/>
</dbReference>
<dbReference type="Bgee" id="ENSNBRG00000023035">
    <property type="expression patterns" value="Expressed in liver and 3 other cell types or tissues"/>
</dbReference>
<keyword evidence="5" id="KW-0732">Signal</keyword>
<feature type="domain" description="EGF-like" evidence="12">
    <location>
        <begin position="228"/>
        <end position="267"/>
    </location>
</feature>
<dbReference type="Ensembl" id="ENSNBRT00000031059.1">
    <property type="protein sequence ID" value="ENSNBRP00000030287.1"/>
    <property type="gene ID" value="ENSNBRG00000023035.1"/>
</dbReference>
<dbReference type="AlphaFoldDB" id="A0A3Q4IEX0"/>
<accession>A0A3Q4IEX0</accession>
<dbReference type="InterPro" id="IPR009030">
    <property type="entry name" value="Growth_fac_rcpt_cys_sf"/>
</dbReference>
<evidence type="ECO:0000256" key="1">
    <source>
        <dbReference type="ARBA" id="ARBA00004141"/>
    </source>
</evidence>
<evidence type="ECO:0000256" key="7">
    <source>
        <dbReference type="ARBA" id="ARBA00022837"/>
    </source>
</evidence>
<evidence type="ECO:0000259" key="12">
    <source>
        <dbReference type="PROSITE" id="PS50026"/>
    </source>
</evidence>
<evidence type="ECO:0000256" key="9">
    <source>
        <dbReference type="ARBA" id="ARBA00023136"/>
    </source>
</evidence>
<dbReference type="GO" id="GO:0005509">
    <property type="term" value="F:calcium ion binding"/>
    <property type="evidence" value="ECO:0007669"/>
    <property type="project" value="InterPro"/>
</dbReference>
<dbReference type="InterPro" id="IPR021852">
    <property type="entry name" value="DUF3456"/>
</dbReference>